<dbReference type="Gene3D" id="3.60.15.10">
    <property type="entry name" value="Ribonuclease Z/Hydroxyacylglutathione hydrolase-like"/>
    <property type="match status" value="1"/>
</dbReference>
<dbReference type="SUPFAM" id="SSF56281">
    <property type="entry name" value="Metallo-hydrolase/oxidoreductase"/>
    <property type="match status" value="1"/>
</dbReference>
<dbReference type="AlphaFoldDB" id="A0A3N4GLG5"/>
<reference evidence="2 3" key="1">
    <citation type="submission" date="2018-11" db="EMBL/GenBank/DDBJ databases">
        <title>Draft genome sequence of Gordonia sp. RS15-1S isolated from rice stems.</title>
        <authorList>
            <person name="Muangham S."/>
        </authorList>
    </citation>
    <scope>NUCLEOTIDE SEQUENCE [LARGE SCALE GENOMIC DNA]</scope>
    <source>
        <strain evidence="2 3">RS15-1S</strain>
    </source>
</reference>
<sequence>MNTRSARPPTTGSGAPGAVESMAVQSGAVTTDEVITSTGVVVTGHGQRQAWADKVLPAVEEVRPGVFSIPVPMPGNPLRYVLVYALVTATGGLALIDTGWNTDDSWDTLVAGIHATGHDLSDITDVFITHLHPDHFGLVPRVLEHADPRLGMHRNDARFLYHRDEAQLARELADAQVDLRELGAPTDVIDAGIREIVRLPQGRTMDVELVGDAPLDIPGWNLRAIWTPGHTAGHLCFADDDAGIIFTGDHLLPRISPNVSTNSFQNPSPLADYLTSLANTEHLGDLEALPSHEYRFRGLAGRVTHLLSHHEERLTEITEAITEVPGSTAWEVTRSVTWSRPFEQLSLPLSRMALRETNAHLLVLEERGILARSGTEPVHWFVTTPTDREDTGT</sequence>
<dbReference type="Proteomes" id="UP000267536">
    <property type="component" value="Unassembled WGS sequence"/>
</dbReference>
<dbReference type="InterPro" id="IPR050662">
    <property type="entry name" value="Sec-metab_biosynth-thioest"/>
</dbReference>
<keyword evidence="2" id="KW-0378">Hydrolase</keyword>
<feature type="domain" description="Metallo-beta-lactamase" evidence="1">
    <location>
        <begin position="80"/>
        <end position="292"/>
    </location>
</feature>
<protein>
    <submittedName>
        <fullName evidence="2">MBL fold metallo-hydrolase</fullName>
    </submittedName>
</protein>
<keyword evidence="3" id="KW-1185">Reference proteome</keyword>
<dbReference type="SMART" id="SM00849">
    <property type="entry name" value="Lactamase_B"/>
    <property type="match status" value="1"/>
</dbReference>
<dbReference type="PANTHER" id="PTHR23131">
    <property type="entry name" value="ENDORIBONUCLEASE LACTB2"/>
    <property type="match status" value="1"/>
</dbReference>
<dbReference type="Pfam" id="PF00753">
    <property type="entry name" value="Lactamase_B"/>
    <property type="match status" value="1"/>
</dbReference>
<dbReference type="InterPro" id="IPR036866">
    <property type="entry name" value="RibonucZ/Hydroxyglut_hydro"/>
</dbReference>
<gene>
    <name evidence="2" type="ORF">EF294_11865</name>
</gene>
<proteinExistence type="predicted"/>
<evidence type="ECO:0000313" key="2">
    <source>
        <dbReference type="EMBL" id="RPA59931.1"/>
    </source>
</evidence>
<name>A0A3N4GLG5_9ACTN</name>
<organism evidence="2 3">
    <name type="scientific">Gordonia oryzae</name>
    <dbReference type="NCBI Taxonomy" id="2487349"/>
    <lineage>
        <taxon>Bacteria</taxon>
        <taxon>Bacillati</taxon>
        <taxon>Actinomycetota</taxon>
        <taxon>Actinomycetes</taxon>
        <taxon>Mycobacteriales</taxon>
        <taxon>Gordoniaceae</taxon>
        <taxon>Gordonia</taxon>
    </lineage>
</organism>
<evidence type="ECO:0000313" key="3">
    <source>
        <dbReference type="Proteomes" id="UP000267536"/>
    </source>
</evidence>
<dbReference type="GO" id="GO:0016787">
    <property type="term" value="F:hydrolase activity"/>
    <property type="evidence" value="ECO:0007669"/>
    <property type="project" value="UniProtKB-KW"/>
</dbReference>
<dbReference type="Gene3D" id="1.10.10.10">
    <property type="entry name" value="Winged helix-like DNA-binding domain superfamily/Winged helix DNA-binding domain"/>
    <property type="match status" value="1"/>
</dbReference>
<dbReference type="PANTHER" id="PTHR23131:SF4">
    <property type="entry name" value="METALLO-BETA-LACTAMASE SUPERFAMILY POTEIN"/>
    <property type="match status" value="1"/>
</dbReference>
<evidence type="ECO:0000259" key="1">
    <source>
        <dbReference type="SMART" id="SM00849"/>
    </source>
</evidence>
<comment type="caution">
    <text evidence="2">The sequence shown here is derived from an EMBL/GenBank/DDBJ whole genome shotgun (WGS) entry which is preliminary data.</text>
</comment>
<dbReference type="InterPro" id="IPR036388">
    <property type="entry name" value="WH-like_DNA-bd_sf"/>
</dbReference>
<dbReference type="OrthoDB" id="2971563at2"/>
<accession>A0A3N4GLG5</accession>
<dbReference type="InterPro" id="IPR001279">
    <property type="entry name" value="Metallo-B-lactamas"/>
</dbReference>
<dbReference type="EMBL" id="RKMH01000008">
    <property type="protein sequence ID" value="RPA59931.1"/>
    <property type="molecule type" value="Genomic_DNA"/>
</dbReference>